<evidence type="ECO:0000313" key="2">
    <source>
        <dbReference type="Proteomes" id="UP000239181"/>
    </source>
</evidence>
<evidence type="ECO:0000313" key="1">
    <source>
        <dbReference type="EMBL" id="PRD13112.1"/>
    </source>
</evidence>
<keyword evidence="2" id="KW-1185">Reference proteome</keyword>
<dbReference type="AlphaFoldDB" id="A0A2S9I5N3"/>
<name>A0A2S9I5N3_9GAMM</name>
<reference evidence="1 2" key="1">
    <citation type="submission" date="2017-10" db="EMBL/GenBank/DDBJ databases">
        <title>Draft genome of two endophytic bacteria isolated from 'guarana' Paullinia cupana (Mart.) Ducke.</title>
        <authorList>
            <person name="Siqueira K.A."/>
            <person name="Liotti R.G."/>
            <person name="Mendes T.A."/>
            <person name="Soares M.A."/>
        </authorList>
    </citation>
    <scope>NUCLEOTIDE SEQUENCE [LARGE SCALE GENOMIC DNA]</scope>
    <source>
        <strain evidence="1 2">342</strain>
    </source>
</reference>
<dbReference type="EMBL" id="PDET01000022">
    <property type="protein sequence ID" value="PRD13112.1"/>
    <property type="molecule type" value="Genomic_DNA"/>
</dbReference>
<proteinExistence type="predicted"/>
<sequence>MKGKAKAEQLHLNSRVLHCFGQARSIMRQKRRKMQPKNTVHKDMSREQLAREFTPDAAHKLRQLLEQNKRAREGDE</sequence>
<comment type="caution">
    <text evidence="1">The sequence shown here is derived from an EMBL/GenBank/DDBJ whole genome shotgun (WGS) entry which is preliminary data.</text>
</comment>
<organism evidence="1 2">
    <name type="scientific">Pantoea coffeiphila</name>
    <dbReference type="NCBI Taxonomy" id="1465635"/>
    <lineage>
        <taxon>Bacteria</taxon>
        <taxon>Pseudomonadati</taxon>
        <taxon>Pseudomonadota</taxon>
        <taxon>Gammaproteobacteria</taxon>
        <taxon>Enterobacterales</taxon>
        <taxon>Erwiniaceae</taxon>
        <taxon>Pantoea</taxon>
    </lineage>
</organism>
<gene>
    <name evidence="1" type="ORF">CQW29_22835</name>
</gene>
<protein>
    <submittedName>
        <fullName evidence="1">Uncharacterized protein</fullName>
    </submittedName>
</protein>
<accession>A0A2S9I5N3</accession>
<dbReference type="Proteomes" id="UP000239181">
    <property type="component" value="Unassembled WGS sequence"/>
</dbReference>